<comment type="caution">
    <text evidence="3">The sequence shown here is derived from an EMBL/GenBank/DDBJ whole genome shotgun (WGS) entry which is preliminary data.</text>
</comment>
<dbReference type="Pfam" id="PF12833">
    <property type="entry name" value="HTH_18"/>
    <property type="match status" value="1"/>
</dbReference>
<keyword evidence="4" id="KW-1185">Reference proteome</keyword>
<name>A0A840SLU6_9RHOB</name>
<dbReference type="GO" id="GO:0005829">
    <property type="term" value="C:cytosol"/>
    <property type="evidence" value="ECO:0007669"/>
    <property type="project" value="TreeGrafter"/>
</dbReference>
<evidence type="ECO:0000313" key="3">
    <source>
        <dbReference type="EMBL" id="MBB5221710.1"/>
    </source>
</evidence>
<proteinExistence type="predicted"/>
<dbReference type="GO" id="GO:0000976">
    <property type="term" value="F:transcription cis-regulatory region binding"/>
    <property type="evidence" value="ECO:0007669"/>
    <property type="project" value="TreeGrafter"/>
</dbReference>
<evidence type="ECO:0000256" key="1">
    <source>
        <dbReference type="ARBA" id="ARBA00023125"/>
    </source>
</evidence>
<gene>
    <name evidence="3" type="ORF">HNP73_001646</name>
</gene>
<feature type="domain" description="HTH araC/xylS-type" evidence="2">
    <location>
        <begin position="189"/>
        <end position="285"/>
    </location>
</feature>
<dbReference type="InterPro" id="IPR018060">
    <property type="entry name" value="HTH_AraC"/>
</dbReference>
<dbReference type="SMART" id="SM00342">
    <property type="entry name" value="HTH_ARAC"/>
    <property type="match status" value="1"/>
</dbReference>
<evidence type="ECO:0000259" key="2">
    <source>
        <dbReference type="PROSITE" id="PS01124"/>
    </source>
</evidence>
<accession>A0A840SLU6</accession>
<dbReference type="EMBL" id="JACHFM010000002">
    <property type="protein sequence ID" value="MBB5221710.1"/>
    <property type="molecule type" value="Genomic_DNA"/>
</dbReference>
<dbReference type="Gene3D" id="1.10.10.60">
    <property type="entry name" value="Homeodomain-like"/>
    <property type="match status" value="1"/>
</dbReference>
<dbReference type="AlphaFoldDB" id="A0A840SLU6"/>
<reference evidence="3 4" key="1">
    <citation type="submission" date="2020-08" db="EMBL/GenBank/DDBJ databases">
        <title>Genomic Encyclopedia of Type Strains, Phase IV (KMG-IV): sequencing the most valuable type-strain genomes for metagenomic binning, comparative biology and taxonomic classification.</title>
        <authorList>
            <person name="Goeker M."/>
        </authorList>
    </citation>
    <scope>NUCLEOTIDE SEQUENCE [LARGE SCALE GENOMIC DNA]</scope>
    <source>
        <strain evidence="3 4">DSM 101730</strain>
    </source>
</reference>
<dbReference type="PANTHER" id="PTHR47894:SF4">
    <property type="entry name" value="HTH-TYPE TRANSCRIPTIONAL REGULATOR GADX"/>
    <property type="match status" value="1"/>
</dbReference>
<dbReference type="Proteomes" id="UP000549457">
    <property type="component" value="Unassembled WGS sequence"/>
</dbReference>
<evidence type="ECO:0000313" key="4">
    <source>
        <dbReference type="Proteomes" id="UP000549457"/>
    </source>
</evidence>
<dbReference type="RefSeq" id="WP_184148178.1">
    <property type="nucleotide sequence ID" value="NZ_JACHFM010000002.1"/>
</dbReference>
<keyword evidence="1 3" id="KW-0238">DNA-binding</keyword>
<dbReference type="GO" id="GO:0003700">
    <property type="term" value="F:DNA-binding transcription factor activity"/>
    <property type="evidence" value="ECO:0007669"/>
    <property type="project" value="InterPro"/>
</dbReference>
<dbReference type="PANTHER" id="PTHR47894">
    <property type="entry name" value="HTH-TYPE TRANSCRIPTIONAL REGULATOR GADX"/>
    <property type="match status" value="1"/>
</dbReference>
<organism evidence="3 4">
    <name type="scientific">Amaricoccus macauensis</name>
    <dbReference type="NCBI Taxonomy" id="57001"/>
    <lineage>
        <taxon>Bacteria</taxon>
        <taxon>Pseudomonadati</taxon>
        <taxon>Pseudomonadota</taxon>
        <taxon>Alphaproteobacteria</taxon>
        <taxon>Rhodobacterales</taxon>
        <taxon>Paracoccaceae</taxon>
        <taxon>Amaricoccus</taxon>
    </lineage>
</organism>
<protein>
    <submittedName>
        <fullName evidence="3">AraC-like DNA-binding protein</fullName>
    </submittedName>
</protein>
<sequence>MAETAEYISDAGHPSFRLLRGLGRFRASTGSGTIPHGESMFSYCALRRERLLAIELEHPILGIVLSGRKEIWRGLTVDALSPGSVFVLPRGVMLDVLNIPGERTGSYQSLVLEIRGSDLPDLAPPPGPVAGGLSVPLDEDLVDAVLHAAASIADGPAHGTLRASRLTELLALLHDVPEARPLYERTMSDRVARLVQGDLGHGWTAAEVAVHLAVSESTLRRRLADDGVSFSALLRRARMVAAQRHIAAGASSQVAGLAVGYASRAHFARAYRSVFGANPSETADSGAGAPLAAVSGSSR</sequence>
<dbReference type="PROSITE" id="PS01124">
    <property type="entry name" value="HTH_ARAC_FAMILY_2"/>
    <property type="match status" value="1"/>
</dbReference>